<evidence type="ECO:0000256" key="8">
    <source>
        <dbReference type="SAM" id="Phobius"/>
    </source>
</evidence>
<protein>
    <submittedName>
        <fullName evidence="9">BCCT family transporter</fullName>
    </submittedName>
</protein>
<dbReference type="InterPro" id="IPR000060">
    <property type="entry name" value="BCCT_transptr"/>
</dbReference>
<keyword evidence="6 8" id="KW-1133">Transmembrane helix</keyword>
<keyword evidence="5 8" id="KW-0812">Transmembrane</keyword>
<evidence type="ECO:0000256" key="5">
    <source>
        <dbReference type="ARBA" id="ARBA00022692"/>
    </source>
</evidence>
<evidence type="ECO:0000256" key="1">
    <source>
        <dbReference type="ARBA" id="ARBA00004651"/>
    </source>
</evidence>
<dbReference type="eggNOG" id="COG1292">
    <property type="taxonomic scope" value="Bacteria"/>
</dbReference>
<feature type="transmembrane region" description="Helical" evidence="8">
    <location>
        <begin position="407"/>
        <end position="427"/>
    </location>
</feature>
<keyword evidence="3" id="KW-0813">Transport</keyword>
<feature type="transmembrane region" description="Helical" evidence="8">
    <location>
        <begin position="451"/>
        <end position="472"/>
    </location>
</feature>
<feature type="transmembrane region" description="Helical" evidence="8">
    <location>
        <begin position="52"/>
        <end position="73"/>
    </location>
</feature>
<comment type="similarity">
    <text evidence="2">Belongs to the BCCT transporter (TC 2.A.15) family.</text>
</comment>
<comment type="subcellular location">
    <subcellularLocation>
        <location evidence="1">Cell membrane</location>
        <topology evidence="1">Multi-pass membrane protein</topology>
    </subcellularLocation>
</comment>
<evidence type="ECO:0000256" key="2">
    <source>
        <dbReference type="ARBA" id="ARBA00005658"/>
    </source>
</evidence>
<dbReference type="PANTHER" id="PTHR30047:SF7">
    <property type="entry name" value="HIGH-AFFINITY CHOLINE TRANSPORT PROTEIN"/>
    <property type="match status" value="1"/>
</dbReference>
<dbReference type="RefSeq" id="WP_006442396.1">
    <property type="nucleotide sequence ID" value="NZ_CP036524.1"/>
</dbReference>
<comment type="caution">
    <text evidence="9">The sequence shown here is derived from an EMBL/GenBank/DDBJ whole genome shotgun (WGS) entry which is preliminary data.</text>
</comment>
<sequence>MREAQTTVKKIRWAVFLPPWLLLIALLVLNLTNYDTFILVMDKITKWILTNFSWLFNSVTFIAVAVIVISYITPIKNVRFGGSKCRPMMKYTNYIWIILCTILAAGILLWACAEPMYHLYAPPVNVAGGPGSGDAVVWAMQTVLLEWTFSPMAIYALPALLFAFVFYNMKQKFAISSMLAPTIGTKRAEKITPVVDSICLFALCAGMAASLGSGVLLLGGGLESLSGGGIQSSAGVWLVCGIVIIVAFVVSAASGVMNGIRILSTVNSRIYMIMGAFVFLAGPTAYLLDFMVESAGLFLNDFLKLSLWTSTSYGDGWSQNWPTFYWCCMLAWMPVSAVFIGRMSKGYSVKETIEVIFFFPSVFSFIWLVIFSGTAINFELAGYGVNEAMVNSGTAAATYAVFERLPLQIIMIPLFLLIVFVSFVTAADSNTNAMSGLCTEGLTVDDTESPVILKIVWGLTIGALCIIMLVAFDVEGLKKLSNLGGFPSAFLMIFCIVGWIKIMRNPKKYDLNKMDYEEDGRPIKSERLLEENYNPDKKSFLEKIFGKRSKTGEKD</sequence>
<dbReference type="GO" id="GO:0022857">
    <property type="term" value="F:transmembrane transporter activity"/>
    <property type="evidence" value="ECO:0007669"/>
    <property type="project" value="InterPro"/>
</dbReference>
<organism evidence="9 10">
    <name type="scientific">[Clostridium] hylemonae DSM 15053</name>
    <dbReference type="NCBI Taxonomy" id="553973"/>
    <lineage>
        <taxon>Bacteria</taxon>
        <taxon>Bacillati</taxon>
        <taxon>Bacillota</taxon>
        <taxon>Clostridia</taxon>
        <taxon>Lachnospirales</taxon>
        <taxon>Lachnospiraceae</taxon>
    </lineage>
</organism>
<proteinExistence type="inferred from homology"/>
<evidence type="ECO:0000256" key="7">
    <source>
        <dbReference type="ARBA" id="ARBA00023136"/>
    </source>
</evidence>
<reference evidence="9" key="1">
    <citation type="submission" date="2009-02" db="EMBL/GenBank/DDBJ databases">
        <authorList>
            <person name="Fulton L."/>
            <person name="Clifton S."/>
            <person name="Fulton B."/>
            <person name="Xu J."/>
            <person name="Minx P."/>
            <person name="Pepin K.H."/>
            <person name="Johnson M."/>
            <person name="Bhonagiri V."/>
            <person name="Nash W.E."/>
            <person name="Mardis E.R."/>
            <person name="Wilson R.K."/>
        </authorList>
    </citation>
    <scope>NUCLEOTIDE SEQUENCE [LARGE SCALE GENOMIC DNA]</scope>
    <source>
        <strain evidence="9">DSM 15053</strain>
    </source>
</reference>
<dbReference type="HOGENOM" id="CLU_010118_6_3_9"/>
<reference evidence="9" key="2">
    <citation type="submission" date="2013-06" db="EMBL/GenBank/DDBJ databases">
        <title>Draft genome sequence of Clostridium hylemonae (DSM 15053).</title>
        <authorList>
            <person name="Sudarsanam P."/>
            <person name="Ley R."/>
            <person name="Guruge J."/>
            <person name="Turnbaugh P.J."/>
            <person name="Mahowald M."/>
            <person name="Liep D."/>
            <person name="Gordon J."/>
        </authorList>
    </citation>
    <scope>NUCLEOTIDE SEQUENCE</scope>
    <source>
        <strain evidence="9">DSM 15053</strain>
    </source>
</reference>
<name>C0BZ21_9FIRM</name>
<feature type="transmembrane region" description="Helical" evidence="8">
    <location>
        <begin position="484"/>
        <end position="503"/>
    </location>
</feature>
<evidence type="ECO:0000256" key="4">
    <source>
        <dbReference type="ARBA" id="ARBA00022475"/>
    </source>
</evidence>
<keyword evidence="4" id="KW-1003">Cell membrane</keyword>
<gene>
    <name evidence="9" type="ORF">CLOHYLEM_05060</name>
</gene>
<dbReference type="AlphaFoldDB" id="C0BZ21"/>
<dbReference type="EMBL" id="ABYI02000018">
    <property type="protein sequence ID" value="EEG75099.1"/>
    <property type="molecule type" value="Genomic_DNA"/>
</dbReference>
<dbReference type="Pfam" id="PF02028">
    <property type="entry name" value="BCCT"/>
    <property type="match status" value="1"/>
</dbReference>
<evidence type="ECO:0000313" key="10">
    <source>
        <dbReference type="Proteomes" id="UP000004893"/>
    </source>
</evidence>
<keyword evidence="10" id="KW-1185">Reference proteome</keyword>
<feature type="transmembrane region" description="Helical" evidence="8">
    <location>
        <begin position="234"/>
        <end position="258"/>
    </location>
</feature>
<feature type="transmembrane region" description="Helical" evidence="8">
    <location>
        <begin position="152"/>
        <end position="169"/>
    </location>
</feature>
<dbReference type="Proteomes" id="UP000004893">
    <property type="component" value="Unassembled WGS sequence"/>
</dbReference>
<feature type="transmembrane region" description="Helical" evidence="8">
    <location>
        <begin position="270"/>
        <end position="288"/>
    </location>
</feature>
<dbReference type="PANTHER" id="PTHR30047">
    <property type="entry name" value="HIGH-AFFINITY CHOLINE TRANSPORT PROTEIN-RELATED"/>
    <property type="match status" value="1"/>
</dbReference>
<evidence type="ECO:0000256" key="6">
    <source>
        <dbReference type="ARBA" id="ARBA00022989"/>
    </source>
</evidence>
<keyword evidence="7 8" id="KW-0472">Membrane</keyword>
<evidence type="ECO:0000256" key="3">
    <source>
        <dbReference type="ARBA" id="ARBA00022448"/>
    </source>
</evidence>
<dbReference type="STRING" id="553973.CLOHYLEM_05060"/>
<evidence type="ECO:0000313" key="9">
    <source>
        <dbReference type="EMBL" id="EEG75099.1"/>
    </source>
</evidence>
<feature type="transmembrane region" description="Helical" evidence="8">
    <location>
        <begin position="323"/>
        <end position="343"/>
    </location>
</feature>
<feature type="transmembrane region" description="Helical" evidence="8">
    <location>
        <begin position="94"/>
        <end position="113"/>
    </location>
</feature>
<feature type="transmembrane region" description="Helical" evidence="8">
    <location>
        <begin position="12"/>
        <end position="32"/>
    </location>
</feature>
<feature type="transmembrane region" description="Helical" evidence="8">
    <location>
        <begin position="355"/>
        <end position="376"/>
    </location>
</feature>
<feature type="transmembrane region" description="Helical" evidence="8">
    <location>
        <begin position="198"/>
        <end position="222"/>
    </location>
</feature>
<dbReference type="GO" id="GO:0005886">
    <property type="term" value="C:plasma membrane"/>
    <property type="evidence" value="ECO:0007669"/>
    <property type="project" value="UniProtKB-SubCell"/>
</dbReference>
<accession>C0BZ21</accession>
<dbReference type="OrthoDB" id="9775735at2"/>